<dbReference type="InterPro" id="IPR037120">
    <property type="entry name" value="Haem_peroxidase_sf_animal"/>
</dbReference>
<comment type="subcellular location">
    <subcellularLocation>
        <location evidence="1">Secreted</location>
    </subcellularLocation>
</comment>
<gene>
    <name evidence="5" type="ORF">GCM10022256_26420</name>
</gene>
<keyword evidence="5" id="KW-0575">Peroxidase</keyword>
<reference evidence="6" key="1">
    <citation type="journal article" date="2019" name="Int. J. Syst. Evol. Microbiol.">
        <title>The Global Catalogue of Microorganisms (GCM) 10K type strain sequencing project: providing services to taxonomists for standard genome sequencing and annotation.</title>
        <authorList>
            <consortium name="The Broad Institute Genomics Platform"/>
            <consortium name="The Broad Institute Genome Sequencing Center for Infectious Disease"/>
            <person name="Wu L."/>
            <person name="Ma J."/>
        </authorList>
    </citation>
    <scope>NUCLEOTIDE SEQUENCE [LARGE SCALE GENOMIC DNA]</scope>
    <source>
        <strain evidence="6">JCM 17442</strain>
    </source>
</reference>
<evidence type="ECO:0000313" key="5">
    <source>
        <dbReference type="EMBL" id="GAA4267030.1"/>
    </source>
</evidence>
<organism evidence="5 6">
    <name type="scientific">Frondihabitans peucedani</name>
    <dbReference type="NCBI Taxonomy" id="598626"/>
    <lineage>
        <taxon>Bacteria</taxon>
        <taxon>Bacillati</taxon>
        <taxon>Actinomycetota</taxon>
        <taxon>Actinomycetes</taxon>
        <taxon>Micrococcales</taxon>
        <taxon>Microbacteriaceae</taxon>
        <taxon>Frondihabitans</taxon>
    </lineage>
</organism>
<keyword evidence="3" id="KW-0325">Glycoprotein</keyword>
<evidence type="ECO:0000256" key="3">
    <source>
        <dbReference type="ARBA" id="ARBA00023180"/>
    </source>
</evidence>
<feature type="region of interest" description="Disordered" evidence="4">
    <location>
        <begin position="1"/>
        <end position="27"/>
    </location>
</feature>
<accession>A0ABP8E471</accession>
<keyword evidence="2" id="KW-0964">Secreted</keyword>
<dbReference type="PANTHER" id="PTHR11475">
    <property type="entry name" value="OXIDASE/PEROXIDASE"/>
    <property type="match status" value="1"/>
</dbReference>
<dbReference type="EMBL" id="BAABAU010000003">
    <property type="protein sequence ID" value="GAA4267030.1"/>
    <property type="molecule type" value="Genomic_DNA"/>
</dbReference>
<name>A0ABP8E471_9MICO</name>
<feature type="compositionally biased region" description="Polar residues" evidence="4">
    <location>
        <begin position="1"/>
        <end position="13"/>
    </location>
</feature>
<dbReference type="RefSeq" id="WP_344796935.1">
    <property type="nucleotide sequence ID" value="NZ_BAABAU010000003.1"/>
</dbReference>
<dbReference type="PANTHER" id="PTHR11475:SF4">
    <property type="entry name" value="CHORION PEROXIDASE"/>
    <property type="match status" value="1"/>
</dbReference>
<comment type="caution">
    <text evidence="5">The sequence shown here is derived from an EMBL/GenBank/DDBJ whole genome shotgun (WGS) entry which is preliminary data.</text>
</comment>
<protein>
    <submittedName>
        <fullName evidence="5">Heme peroxidase family protein</fullName>
    </submittedName>
</protein>
<dbReference type="InterPro" id="IPR019791">
    <property type="entry name" value="Haem_peroxidase_animal"/>
</dbReference>
<dbReference type="Pfam" id="PF03098">
    <property type="entry name" value="An_peroxidase"/>
    <property type="match status" value="1"/>
</dbReference>
<dbReference type="Proteomes" id="UP001501594">
    <property type="component" value="Unassembled WGS sequence"/>
</dbReference>
<dbReference type="CDD" id="cd09819">
    <property type="entry name" value="An_peroxidase_bacterial_1"/>
    <property type="match status" value="1"/>
</dbReference>
<keyword evidence="5" id="KW-0560">Oxidoreductase</keyword>
<dbReference type="Gene3D" id="1.10.640.10">
    <property type="entry name" value="Haem peroxidase domain superfamily, animal type"/>
    <property type="match status" value="1"/>
</dbReference>
<evidence type="ECO:0000256" key="1">
    <source>
        <dbReference type="ARBA" id="ARBA00004613"/>
    </source>
</evidence>
<sequence length="580" mass="63893">MPITAHRSTSVNPAHSHGGGVRGDAVPHRSAQFTGRFGRLFRDLPPADWPDAALRALGLAMTAAPETDPADPTMPAAAPETDEILQDDEENSGIPAGYTYFGQFVDHDITFDPASTLMKLNDPEALVDFRTPRLDLDSLYGRGPDDQPYLFVGKKFRLGRPLTEGVGSGPSHARGHAVNLRDLPRYEDVEDPSLPKRALIGDKRNDENVIVSQLQASFLQFHNRLVDVHPESTFAEIQQLVRWHYQWLVLNDFLVRICGREIVDELLPHRLERKPAEQKRPRLSYYHWRNDPFMPIEFSVAAYRFGHSMVRPVYRLNTVLDGGADPLAATEHEREIGLAGRFFIFAGVTTRGLDGFDAFPSPWAVDWSLFFDIPGIATVGGTQRVQPSYKIDTVLTDPLGFLPEFSTRRPPAAAPMTVERLHAEPVDAQADPANLAVRNLLRGKNLRLPSGQAVADALGIPRIPDDQLVVGKATLGASSDDPVLLTDLDPSFAGNAPLWYYVLAEAQVDWLKRAKAAGSRRDAEPVRLGPVGRRIVAETLVGLVAGDGMSYLNQSPNFEPVVDGRRLDTVGALLAFAVRP</sequence>
<evidence type="ECO:0000256" key="2">
    <source>
        <dbReference type="ARBA" id="ARBA00022525"/>
    </source>
</evidence>
<dbReference type="SUPFAM" id="SSF48113">
    <property type="entry name" value="Heme-dependent peroxidases"/>
    <property type="match status" value="1"/>
</dbReference>
<dbReference type="InterPro" id="IPR010255">
    <property type="entry name" value="Haem_peroxidase_sf"/>
</dbReference>
<evidence type="ECO:0000256" key="4">
    <source>
        <dbReference type="SAM" id="MobiDB-lite"/>
    </source>
</evidence>
<dbReference type="GO" id="GO:0004601">
    <property type="term" value="F:peroxidase activity"/>
    <property type="evidence" value="ECO:0007669"/>
    <property type="project" value="UniProtKB-KW"/>
</dbReference>
<dbReference type="PROSITE" id="PS50292">
    <property type="entry name" value="PEROXIDASE_3"/>
    <property type="match status" value="1"/>
</dbReference>
<keyword evidence="6" id="KW-1185">Reference proteome</keyword>
<evidence type="ECO:0000313" key="6">
    <source>
        <dbReference type="Proteomes" id="UP001501594"/>
    </source>
</evidence>
<proteinExistence type="predicted"/>